<feature type="region of interest" description="Disordered" evidence="6">
    <location>
        <begin position="191"/>
        <end position="211"/>
    </location>
</feature>
<dbReference type="EMBL" id="LR877151">
    <property type="protein sequence ID" value="CAD2216623.1"/>
    <property type="molecule type" value="Genomic_DNA"/>
</dbReference>
<protein>
    <submittedName>
        <fullName evidence="8">Poly(ADP-ribose) polymerase and DNA-Ligase Zn-finger region/PBZ domain containing protein, putative</fullName>
    </submittedName>
</protein>
<feature type="compositionally biased region" description="Polar residues" evidence="6">
    <location>
        <begin position="191"/>
        <end position="200"/>
    </location>
</feature>
<dbReference type="PROSITE" id="PS50064">
    <property type="entry name" value="ZF_PARP_2"/>
    <property type="match status" value="1"/>
</dbReference>
<evidence type="ECO:0000256" key="1">
    <source>
        <dbReference type="ARBA" id="ARBA00004123"/>
    </source>
</evidence>
<organism evidence="8 9">
    <name type="scientific">Angomonas deanei</name>
    <dbReference type="NCBI Taxonomy" id="59799"/>
    <lineage>
        <taxon>Eukaryota</taxon>
        <taxon>Discoba</taxon>
        <taxon>Euglenozoa</taxon>
        <taxon>Kinetoplastea</taxon>
        <taxon>Metakinetoplastina</taxon>
        <taxon>Trypanosomatida</taxon>
        <taxon>Trypanosomatidae</taxon>
        <taxon>Strigomonadinae</taxon>
        <taxon>Angomonas</taxon>
    </lineage>
</organism>
<keyword evidence="4" id="KW-0862">Zinc</keyword>
<dbReference type="Pfam" id="PF00645">
    <property type="entry name" value="zf-PARP"/>
    <property type="match status" value="1"/>
</dbReference>
<dbReference type="AlphaFoldDB" id="S9UHK5"/>
<keyword evidence="3" id="KW-0863">Zinc-finger</keyword>
<dbReference type="GO" id="GO:0016874">
    <property type="term" value="F:ligase activity"/>
    <property type="evidence" value="ECO:0007669"/>
    <property type="project" value="UniProtKB-KW"/>
</dbReference>
<feature type="domain" description="PARP-type" evidence="7">
    <location>
        <begin position="4"/>
        <end position="83"/>
    </location>
</feature>
<comment type="subcellular location">
    <subcellularLocation>
        <location evidence="1">Nucleus</location>
    </subcellularLocation>
</comment>
<dbReference type="GO" id="GO:0003677">
    <property type="term" value="F:DNA binding"/>
    <property type="evidence" value="ECO:0007669"/>
    <property type="project" value="InterPro"/>
</dbReference>
<name>S9UHK5_9TRYP</name>
<dbReference type="OrthoDB" id="429950at2759"/>
<evidence type="ECO:0000256" key="4">
    <source>
        <dbReference type="ARBA" id="ARBA00022833"/>
    </source>
</evidence>
<evidence type="ECO:0000256" key="2">
    <source>
        <dbReference type="ARBA" id="ARBA00022723"/>
    </source>
</evidence>
<proteinExistence type="predicted"/>
<evidence type="ECO:0000313" key="9">
    <source>
        <dbReference type="Proteomes" id="UP000515908"/>
    </source>
</evidence>
<evidence type="ECO:0000259" key="7">
    <source>
        <dbReference type="PROSITE" id="PS50064"/>
    </source>
</evidence>
<evidence type="ECO:0000256" key="3">
    <source>
        <dbReference type="ARBA" id="ARBA00022771"/>
    </source>
</evidence>
<sequence>MPTLMVEYAKSARSACSACKEKLVKHELRIGTMIVIGDVESYKWRHLCCFTDRQLTNAKQTGDIDNINGYDGLAPKDKELVEELKKGALVGKMDIKGRVGDIMNSSEAESLKANPPAKRGRAGDKEEGAKAAPRRGRAKKAVPEPEDDGVQSDATEDYEVVVEACDAKIPCPYGESCFRTDPTHFAQYSHSGDVATSTGKTEVRPVIKRKR</sequence>
<dbReference type="InterPro" id="IPR019406">
    <property type="entry name" value="APLF_PBZ"/>
</dbReference>
<evidence type="ECO:0000256" key="6">
    <source>
        <dbReference type="SAM" id="MobiDB-lite"/>
    </source>
</evidence>
<feature type="region of interest" description="Disordered" evidence="6">
    <location>
        <begin position="106"/>
        <end position="155"/>
    </location>
</feature>
<evidence type="ECO:0000313" key="8">
    <source>
        <dbReference type="EMBL" id="CAD2216623.1"/>
    </source>
</evidence>
<dbReference type="InterPro" id="IPR036957">
    <property type="entry name" value="Znf_PARP_sf"/>
</dbReference>
<accession>S9UHK5</accession>
<dbReference type="InterPro" id="IPR001510">
    <property type="entry name" value="Znf_PARP"/>
</dbReference>
<keyword evidence="5" id="KW-0539">Nucleus</keyword>
<dbReference type="VEuPathDB" id="TriTrypDB:ADEAN_000408500"/>
<dbReference type="SMART" id="SM01336">
    <property type="entry name" value="zf-PARP"/>
    <property type="match status" value="1"/>
</dbReference>
<dbReference type="GO" id="GO:0005634">
    <property type="term" value="C:nucleus"/>
    <property type="evidence" value="ECO:0007669"/>
    <property type="project" value="UniProtKB-SubCell"/>
</dbReference>
<dbReference type="Pfam" id="PF10283">
    <property type="entry name" value="zf-CCHH"/>
    <property type="match status" value="1"/>
</dbReference>
<reference evidence="8 9" key="1">
    <citation type="submission" date="2020-08" db="EMBL/GenBank/DDBJ databases">
        <authorList>
            <person name="Newling K."/>
            <person name="Davey J."/>
            <person name="Forrester S."/>
        </authorList>
    </citation>
    <scope>NUCLEOTIDE SEQUENCE [LARGE SCALE GENOMIC DNA]</scope>
    <source>
        <strain evidence="9">Crithidia deanei Carvalho (ATCC PRA-265)</strain>
    </source>
</reference>
<keyword evidence="8" id="KW-0436">Ligase</keyword>
<evidence type="ECO:0000256" key="5">
    <source>
        <dbReference type="ARBA" id="ARBA00023242"/>
    </source>
</evidence>
<dbReference type="GO" id="GO:0008270">
    <property type="term" value="F:zinc ion binding"/>
    <property type="evidence" value="ECO:0007669"/>
    <property type="project" value="UniProtKB-KW"/>
</dbReference>
<gene>
    <name evidence="8" type="ORF">ADEAN_000408500</name>
</gene>
<dbReference type="Gene3D" id="3.30.1740.10">
    <property type="entry name" value="Zinc finger, PARP-type"/>
    <property type="match status" value="1"/>
</dbReference>
<dbReference type="SUPFAM" id="SSF57716">
    <property type="entry name" value="Glucocorticoid receptor-like (DNA-binding domain)"/>
    <property type="match status" value="1"/>
</dbReference>
<dbReference type="Proteomes" id="UP000515908">
    <property type="component" value="Chromosome 07"/>
</dbReference>
<keyword evidence="2" id="KW-0479">Metal-binding</keyword>
<feature type="compositionally biased region" description="Acidic residues" evidence="6">
    <location>
        <begin position="144"/>
        <end position="155"/>
    </location>
</feature>
<keyword evidence="9" id="KW-1185">Reference proteome</keyword>